<dbReference type="EMBL" id="JAHLQT010009009">
    <property type="protein sequence ID" value="KAG7173735.1"/>
    <property type="molecule type" value="Genomic_DNA"/>
</dbReference>
<evidence type="ECO:0000313" key="2">
    <source>
        <dbReference type="EMBL" id="KAG7173735.1"/>
    </source>
</evidence>
<name>A0A8J5N5G5_HOMAM</name>
<feature type="non-terminal residue" evidence="2">
    <location>
        <position position="1"/>
    </location>
</feature>
<evidence type="ECO:0000313" key="3">
    <source>
        <dbReference type="Proteomes" id="UP000747542"/>
    </source>
</evidence>
<keyword evidence="3" id="KW-1185">Reference proteome</keyword>
<feature type="compositionally biased region" description="Basic and acidic residues" evidence="1">
    <location>
        <begin position="149"/>
        <end position="160"/>
    </location>
</feature>
<accession>A0A8J5N5G5</accession>
<comment type="caution">
    <text evidence="2">The sequence shown here is derived from an EMBL/GenBank/DDBJ whole genome shotgun (WGS) entry which is preliminary data.</text>
</comment>
<organism evidence="2 3">
    <name type="scientific">Homarus americanus</name>
    <name type="common">American lobster</name>
    <dbReference type="NCBI Taxonomy" id="6706"/>
    <lineage>
        <taxon>Eukaryota</taxon>
        <taxon>Metazoa</taxon>
        <taxon>Ecdysozoa</taxon>
        <taxon>Arthropoda</taxon>
        <taxon>Crustacea</taxon>
        <taxon>Multicrustacea</taxon>
        <taxon>Malacostraca</taxon>
        <taxon>Eumalacostraca</taxon>
        <taxon>Eucarida</taxon>
        <taxon>Decapoda</taxon>
        <taxon>Pleocyemata</taxon>
        <taxon>Astacidea</taxon>
        <taxon>Nephropoidea</taxon>
        <taxon>Nephropidae</taxon>
        <taxon>Homarus</taxon>
    </lineage>
</organism>
<proteinExistence type="predicted"/>
<dbReference type="Proteomes" id="UP000747542">
    <property type="component" value="Unassembled WGS sequence"/>
</dbReference>
<protein>
    <submittedName>
        <fullName evidence="2">Uncharacterized protein</fullName>
    </submittedName>
</protein>
<feature type="region of interest" description="Disordered" evidence="1">
    <location>
        <begin position="149"/>
        <end position="170"/>
    </location>
</feature>
<dbReference type="AlphaFoldDB" id="A0A8J5N5G5"/>
<evidence type="ECO:0000256" key="1">
    <source>
        <dbReference type="SAM" id="MobiDB-lite"/>
    </source>
</evidence>
<gene>
    <name evidence="2" type="ORF">Hamer_G018880</name>
</gene>
<sequence>MKVEIYSTLARSPKHTNTSVVACHNSFEELGIDLTRLQPVWQGDNCWYNKPEEPLTSLDSGVETVEETIITVIPEEGEPNRQQPRLLKASTTKLPNTAGGHDVVDAAAGGDEDYEEMEEVLAFIATEVEAIFEDEGDPLPEGVDAEVNEDHTEVSTHTDEPPSGTSPALRRIPKKFSRGRKEGQGCGGRVCPGATTPGHAASLQPDIRLVESRPVSEGGQEYMRSRIPTTTTTTTTTATITAASKMREDHKLCTCGNTSPSPVTFSTILLFISLCLSHWAR</sequence>
<reference evidence="2" key="1">
    <citation type="journal article" date="2021" name="Sci. Adv.">
        <title>The American lobster genome reveals insights on longevity, neural, and immune adaptations.</title>
        <authorList>
            <person name="Polinski J.M."/>
            <person name="Zimin A.V."/>
            <person name="Clark K.F."/>
            <person name="Kohn A.B."/>
            <person name="Sadowski N."/>
            <person name="Timp W."/>
            <person name="Ptitsyn A."/>
            <person name="Khanna P."/>
            <person name="Romanova D.Y."/>
            <person name="Williams P."/>
            <person name="Greenwood S.J."/>
            <person name="Moroz L.L."/>
            <person name="Walt D.R."/>
            <person name="Bodnar A.G."/>
        </authorList>
    </citation>
    <scope>NUCLEOTIDE SEQUENCE</scope>
    <source>
        <strain evidence="2">GMGI-L3</strain>
    </source>
</reference>